<name>A0AAD7K8L6_9AGAR</name>
<proteinExistence type="predicted"/>
<feature type="region of interest" description="Disordered" evidence="1">
    <location>
        <begin position="127"/>
        <end position="147"/>
    </location>
</feature>
<dbReference type="Proteomes" id="UP001215598">
    <property type="component" value="Unassembled WGS sequence"/>
</dbReference>
<evidence type="ECO:0000256" key="1">
    <source>
        <dbReference type="SAM" id="MobiDB-lite"/>
    </source>
</evidence>
<dbReference type="AlphaFoldDB" id="A0AAD7K8L6"/>
<protein>
    <submittedName>
        <fullName evidence="2">Uncharacterized protein</fullName>
    </submittedName>
</protein>
<gene>
    <name evidence="2" type="ORF">B0H16DRAFT_1683328</name>
</gene>
<sequence length="271" mass="31884">MDYTFFNARIMPGGRNYAPTELLILTLSLNFNTSDRYECSFNPHFSASPLLYRSYARRPKLCFNIKFNFYRRIFDFMLTKSFYRPPLSQNYVPTSKLCLDAATLIRRRLQLPLPLIFKFKYSNQTSTRPKLSSEADPLHQRQNFDPPSNPTWPRKFRKFNIFDHAHKRVFSRLFCPNHAQRPKPCFKFQFRCGLQFSSSSTELSFKLFDHDLRDLELTREAETMLQRGIQPGSAISGTSNTSLRVKLSSFDTYLAPIHIESIRTRKIDFEP</sequence>
<keyword evidence="3" id="KW-1185">Reference proteome</keyword>
<reference evidence="2" key="1">
    <citation type="submission" date="2023-03" db="EMBL/GenBank/DDBJ databases">
        <title>Massive genome expansion in bonnet fungi (Mycena s.s.) driven by repeated elements and novel gene families across ecological guilds.</title>
        <authorList>
            <consortium name="Lawrence Berkeley National Laboratory"/>
            <person name="Harder C.B."/>
            <person name="Miyauchi S."/>
            <person name="Viragh M."/>
            <person name="Kuo A."/>
            <person name="Thoen E."/>
            <person name="Andreopoulos B."/>
            <person name="Lu D."/>
            <person name="Skrede I."/>
            <person name="Drula E."/>
            <person name="Henrissat B."/>
            <person name="Morin E."/>
            <person name="Kohler A."/>
            <person name="Barry K."/>
            <person name="LaButti K."/>
            <person name="Morin E."/>
            <person name="Salamov A."/>
            <person name="Lipzen A."/>
            <person name="Mereny Z."/>
            <person name="Hegedus B."/>
            <person name="Baldrian P."/>
            <person name="Stursova M."/>
            <person name="Weitz H."/>
            <person name="Taylor A."/>
            <person name="Grigoriev I.V."/>
            <person name="Nagy L.G."/>
            <person name="Martin F."/>
            <person name="Kauserud H."/>
        </authorList>
    </citation>
    <scope>NUCLEOTIDE SEQUENCE</scope>
    <source>
        <strain evidence="2">CBHHK182m</strain>
    </source>
</reference>
<dbReference type="EMBL" id="JARKIB010000006">
    <property type="protein sequence ID" value="KAJ7779109.1"/>
    <property type="molecule type" value="Genomic_DNA"/>
</dbReference>
<evidence type="ECO:0000313" key="2">
    <source>
        <dbReference type="EMBL" id="KAJ7779109.1"/>
    </source>
</evidence>
<evidence type="ECO:0000313" key="3">
    <source>
        <dbReference type="Proteomes" id="UP001215598"/>
    </source>
</evidence>
<accession>A0AAD7K8L6</accession>
<organism evidence="2 3">
    <name type="scientific">Mycena metata</name>
    <dbReference type="NCBI Taxonomy" id="1033252"/>
    <lineage>
        <taxon>Eukaryota</taxon>
        <taxon>Fungi</taxon>
        <taxon>Dikarya</taxon>
        <taxon>Basidiomycota</taxon>
        <taxon>Agaricomycotina</taxon>
        <taxon>Agaricomycetes</taxon>
        <taxon>Agaricomycetidae</taxon>
        <taxon>Agaricales</taxon>
        <taxon>Marasmiineae</taxon>
        <taxon>Mycenaceae</taxon>
        <taxon>Mycena</taxon>
    </lineage>
</organism>
<comment type="caution">
    <text evidence="2">The sequence shown here is derived from an EMBL/GenBank/DDBJ whole genome shotgun (WGS) entry which is preliminary data.</text>
</comment>